<dbReference type="AlphaFoldDB" id="A0A8X6IS39"/>
<name>A0A8X6IS39_9ARAC</name>
<evidence type="ECO:0000313" key="1">
    <source>
        <dbReference type="EMBL" id="GFS58010.1"/>
    </source>
</evidence>
<dbReference type="Proteomes" id="UP000886998">
    <property type="component" value="Unassembled WGS sequence"/>
</dbReference>
<accession>A0A8X6IS39</accession>
<dbReference type="EMBL" id="BMAV01027300">
    <property type="protein sequence ID" value="GFS58010.1"/>
    <property type="molecule type" value="Genomic_DNA"/>
</dbReference>
<keyword evidence="2" id="KW-1185">Reference proteome</keyword>
<evidence type="ECO:0000313" key="2">
    <source>
        <dbReference type="Proteomes" id="UP000886998"/>
    </source>
</evidence>
<protein>
    <submittedName>
        <fullName evidence="1">Uncharacterized protein</fullName>
    </submittedName>
</protein>
<gene>
    <name evidence="1" type="ORF">TNIN_219991</name>
</gene>
<organism evidence="1 2">
    <name type="scientific">Trichonephila inaurata madagascariensis</name>
    <dbReference type="NCBI Taxonomy" id="2747483"/>
    <lineage>
        <taxon>Eukaryota</taxon>
        <taxon>Metazoa</taxon>
        <taxon>Ecdysozoa</taxon>
        <taxon>Arthropoda</taxon>
        <taxon>Chelicerata</taxon>
        <taxon>Arachnida</taxon>
        <taxon>Araneae</taxon>
        <taxon>Araneomorphae</taxon>
        <taxon>Entelegynae</taxon>
        <taxon>Araneoidea</taxon>
        <taxon>Nephilidae</taxon>
        <taxon>Trichonephila</taxon>
        <taxon>Trichonephila inaurata</taxon>
    </lineage>
</organism>
<comment type="caution">
    <text evidence="1">The sequence shown here is derived from an EMBL/GenBank/DDBJ whole genome shotgun (WGS) entry which is preliminary data.</text>
</comment>
<proteinExistence type="predicted"/>
<sequence>MDVVPTVSSSGPFGSLLLWHPVTRCLRSFNYFRERSWLGVKPNAWSSDMSSSWLKSVGNPLITTLSCLLWAISNVCDRNLLSEIYFDRWCLAETGKLGVFISSYRPSSGVSQNFPTGRGARLHYARINHRIAQCVFLPAYDSKAVVSLLLNRSGESLPAAGAEDSSVPIWVGSVGLGAATLGATPGS</sequence>
<reference evidence="1" key="1">
    <citation type="submission" date="2020-08" db="EMBL/GenBank/DDBJ databases">
        <title>Multicomponent nature underlies the extraordinary mechanical properties of spider dragline silk.</title>
        <authorList>
            <person name="Kono N."/>
            <person name="Nakamura H."/>
            <person name="Mori M."/>
            <person name="Yoshida Y."/>
            <person name="Ohtoshi R."/>
            <person name="Malay A.D."/>
            <person name="Moran D.A.P."/>
            <person name="Tomita M."/>
            <person name="Numata K."/>
            <person name="Arakawa K."/>
        </authorList>
    </citation>
    <scope>NUCLEOTIDE SEQUENCE</scope>
</reference>